<reference evidence="9" key="2">
    <citation type="journal article" date="2023" name="BMC Genomics">
        <title>Pest status, molecular evolution, and epigenetic factors derived from the genome assembly of Frankliniella fusca, a thysanopteran phytovirus vector.</title>
        <authorList>
            <person name="Catto M.A."/>
            <person name="Labadie P.E."/>
            <person name="Jacobson A.L."/>
            <person name="Kennedy G.G."/>
            <person name="Srinivasan R."/>
            <person name="Hunt B.G."/>
        </authorList>
    </citation>
    <scope>NUCLEOTIDE SEQUENCE</scope>
    <source>
        <strain evidence="9">PL_HMW_Pooled</strain>
    </source>
</reference>
<feature type="compositionally biased region" description="Polar residues" evidence="7">
    <location>
        <begin position="335"/>
        <end position="345"/>
    </location>
</feature>
<dbReference type="CDD" id="cd18809">
    <property type="entry name" value="SF1_C_RecD"/>
    <property type="match status" value="1"/>
</dbReference>
<feature type="region of interest" description="Disordered" evidence="7">
    <location>
        <begin position="234"/>
        <end position="354"/>
    </location>
</feature>
<evidence type="ECO:0000256" key="7">
    <source>
        <dbReference type="SAM" id="MobiDB-lite"/>
    </source>
</evidence>
<dbReference type="Pfam" id="PF14214">
    <property type="entry name" value="Helitron_like_N"/>
    <property type="match status" value="1"/>
</dbReference>
<keyword evidence="6" id="KW-0378">Hydrolase</keyword>
<dbReference type="GO" id="GO:0008270">
    <property type="term" value="F:zinc ion binding"/>
    <property type="evidence" value="ECO:0007669"/>
    <property type="project" value="UniProtKB-KW"/>
</dbReference>
<dbReference type="InterPro" id="IPR051055">
    <property type="entry name" value="PIF1_helicase"/>
</dbReference>
<dbReference type="GO" id="GO:0005524">
    <property type="term" value="F:ATP binding"/>
    <property type="evidence" value="ECO:0007669"/>
    <property type="project" value="UniProtKB-KW"/>
</dbReference>
<dbReference type="SMART" id="SM00692">
    <property type="entry name" value="DM3"/>
    <property type="match status" value="2"/>
</dbReference>
<organism evidence="9 10">
    <name type="scientific">Frankliniella fusca</name>
    <dbReference type="NCBI Taxonomy" id="407009"/>
    <lineage>
        <taxon>Eukaryota</taxon>
        <taxon>Metazoa</taxon>
        <taxon>Ecdysozoa</taxon>
        <taxon>Arthropoda</taxon>
        <taxon>Hexapoda</taxon>
        <taxon>Insecta</taxon>
        <taxon>Pterygota</taxon>
        <taxon>Neoptera</taxon>
        <taxon>Paraneoptera</taxon>
        <taxon>Thysanoptera</taxon>
        <taxon>Terebrantia</taxon>
        <taxon>Thripoidea</taxon>
        <taxon>Thripidae</taxon>
        <taxon>Frankliniella</taxon>
    </lineage>
</organism>
<evidence type="ECO:0000259" key="8">
    <source>
        <dbReference type="PROSITE" id="PS50950"/>
    </source>
</evidence>
<comment type="similarity">
    <text evidence="6">Belongs to the helicase family.</text>
</comment>
<keyword evidence="4 5" id="KW-0238">DNA-binding</keyword>
<gene>
    <name evidence="9" type="ORF">KUF71_006402</name>
</gene>
<dbReference type="EMBL" id="JAHWGI010000604">
    <property type="protein sequence ID" value="KAK3916801.1"/>
    <property type="molecule type" value="Genomic_DNA"/>
</dbReference>
<keyword evidence="10" id="KW-1185">Reference proteome</keyword>
<keyword evidence="2 5" id="KW-0863">Zinc-finger</keyword>
<name>A0AAE1H9Q6_9NEOP</name>
<dbReference type="InterPro" id="IPR027417">
    <property type="entry name" value="P-loop_NTPase"/>
</dbReference>
<keyword evidence="6" id="KW-0233">DNA recombination</keyword>
<feature type="domain" description="THAP-type" evidence="8">
    <location>
        <begin position="359"/>
        <end position="454"/>
    </location>
</feature>
<dbReference type="Proteomes" id="UP001219518">
    <property type="component" value="Unassembled WGS sequence"/>
</dbReference>
<dbReference type="PROSITE" id="PS50950">
    <property type="entry name" value="ZF_THAP"/>
    <property type="match status" value="2"/>
</dbReference>
<dbReference type="GO" id="GO:0043139">
    <property type="term" value="F:5'-3' DNA helicase activity"/>
    <property type="evidence" value="ECO:0007669"/>
    <property type="project" value="UniProtKB-EC"/>
</dbReference>
<dbReference type="GO" id="GO:0006310">
    <property type="term" value="P:DNA recombination"/>
    <property type="evidence" value="ECO:0007669"/>
    <property type="project" value="UniProtKB-KW"/>
</dbReference>
<dbReference type="SUPFAM" id="SSF52540">
    <property type="entry name" value="P-loop containing nucleoside triphosphate hydrolases"/>
    <property type="match status" value="2"/>
</dbReference>
<protein>
    <recommendedName>
        <fullName evidence="6">ATP-dependent DNA helicase</fullName>
        <ecNumber evidence="6">5.6.2.3</ecNumber>
    </recommendedName>
</protein>
<dbReference type="InterPro" id="IPR010285">
    <property type="entry name" value="DNA_helicase_pif1-like_DEAD"/>
</dbReference>
<keyword evidence="6" id="KW-0547">Nucleotide-binding</keyword>
<dbReference type="PANTHER" id="PTHR47642:SF6">
    <property type="entry name" value="ATP-DEPENDENT DNA HELICASE"/>
    <property type="match status" value="1"/>
</dbReference>
<keyword evidence="6" id="KW-0067">ATP-binding</keyword>
<dbReference type="SUPFAM" id="SSF57716">
    <property type="entry name" value="Glucocorticoid receptor-like (DNA-binding domain)"/>
    <property type="match status" value="2"/>
</dbReference>
<comment type="caution">
    <text evidence="9">The sequence shown here is derived from an EMBL/GenBank/DDBJ whole genome shotgun (WGS) entry which is preliminary data.</text>
</comment>
<evidence type="ECO:0000256" key="6">
    <source>
        <dbReference type="RuleBase" id="RU363044"/>
    </source>
</evidence>
<feature type="compositionally biased region" description="Polar residues" evidence="7">
    <location>
        <begin position="300"/>
        <end position="319"/>
    </location>
</feature>
<keyword evidence="6" id="KW-0227">DNA damage</keyword>
<evidence type="ECO:0000256" key="5">
    <source>
        <dbReference type="PROSITE-ProRule" id="PRU00309"/>
    </source>
</evidence>
<keyword evidence="6" id="KW-0234">DNA repair</keyword>
<dbReference type="Pfam" id="PF20209">
    <property type="entry name" value="DUF6570"/>
    <property type="match status" value="1"/>
</dbReference>
<sequence length="1858" mass="212758">MGKTGKTSRSGIMSYSKPVKREEILLPKRKSPCALSIPSKKRIVNHDDYCTEKPVGKRVRNGEKVESEENIDRIKIWVRNTKIEAIENRPYETLNGNFFLCSAHFLDKYFTNCEKKRLVNTAIPTVFCHGSDEAPCHETVSRSSTNSEENIISQSIVYREHSYCGEVIGNSSVKIPDEMNNGDRDWFENDCSHSSSPNDMINKSTPNMFLGQESCSSEVNVSCSGDNEHVRENGFQPGAWNGRDGHRSGECSFSTNDISGSSKRDVMREQNYSGGKVIGNLSGKIPNTSWDGNGDGFESEASQSRSSPTDDVNVFQPSAWNGREGHGSEEWSFSMHDNSGVSQSDVMREHSYSGVKKSVKKNDVKCCMKGCENGNDCHSMFNFPNVKKSEKKNNLANLKKFKKWAIATGKSQLLLMEPTAVQNKFKVCSAHFDDACFKSSARNRLKHDAVPTVNLIGFESESIINEYEKKFTTLASDEACAKAFDEDMSSLTWNICEICKVKTLGRKSVKKKNCPYGSRCWQFSFINNMDPGDVPDELKGLTFIEEQIIARVHPMIVVYKLKGHQYGYKGNVISFSQDVQEVATQLPHKVKDLNSIITITYENKARTNHHDFNIRSGRVRVALEWLIKNNPFYKDVKISEENLSTLPRDGNVFNEIESFNAHIEKIVIDEESENENESENHVQESGVPHVQISNQNDLIKRKLKWPTMSEDPVNEQTPGYMACAFPTLYPYGTADLRDHRGKEKKTGEYFKHLMNFHDNRFAQHPTFRFFAYNSWLRWTALADGNVFVKNNDEFKNMTVLELKEKIDESPNVMRQIMFQSSNLKGTKSYWHARANELRDLVEQIGLPTIFLTLSCADGHWNDLYKLMTNVDISTLTEKDRRKLVQENPHIVDSFFDERVQSFIKNVLEKKYKVVDYWYRIEYQNRGSPHMHGIFWFDGAPDVTQLETATPEQLEEVIDYFSTLVDACNPKINADEPNTHPCRMTYSEIEDFEEDLGQLLHKVQRHTKCNENYCYKINKKTRKRECRFKFPKDMQESPTIDKAENGEFQFTPRRNDPMLNKFQQFIIQLWRANIDIAPVISKRALINYLAKYISKSEVPSEALNEVFNTIIESLNEELSAKKVIQKVFMKMCGERDISAQEVCHSLLGLKLHSAGGRNFVCLNMSDKKWIQMNNENNEDDEQRKGKSLLEKYTERPERLNDKTLWECAKLYNSSTWRPVKKENIVRVFPHPPLLLGCVGMVLREELHANEDYFRQRTLLHLPWRNESDLKMENVTWEEIYNNNHIKEKDYFTTKLHKDESEDEEYETDEDISDDEGVIEALLSSHLGPKQNVPVINLGQRQVDTDYNWHNAYEQYKQYGSIPDFQNFVERKKAEAKSDQTPNPKMPRVLLSPDQQKVIDLIKHQIYLMKNADSNIKEPIKRIIIQGKAGTGKSLIIKHLTALMHEEFGVGSYVVATPTGVSAVLIKGKTLHSVFKIPRKSEDYKPLNGAKAREFCNTFSNVKYLILDEFSMIGCKTLAMISRRCQEATGNHNEDFGGLHVLLLGDIKQLPPVKDNAFFSKAQRTMMGKEGRKIIDNFHKTFFMETCHRQQNAEFLHVLDNLSECKTSHADFNYLSSRFSLNIPINERQTFENAMKLFATKNEVAMHNIQMLSELKEPDGQTAPVLKIPAKHNCAAAKNGTTDDAEGLEKTLYLAKGCKIMLRSNLWTDKALCNGTVGKVHDILHDETGNTPSVILCEFDDYTGPSLIPGKNVVPIKPILRSWTNSKGKNCTRFQFPLSLAYACSVHKAQGLTLEKAVIDIGESEFSLGLSYVALSRVKCINDMMLVPFAYNRLRPSQKTQLTLENRNDFLRNLKRKHCN</sequence>
<keyword evidence="6 9" id="KW-0347">Helicase</keyword>
<dbReference type="GO" id="GO:0000723">
    <property type="term" value="P:telomere maintenance"/>
    <property type="evidence" value="ECO:0007669"/>
    <property type="project" value="InterPro"/>
</dbReference>
<accession>A0AAE1H9Q6</accession>
<feature type="domain" description="THAP-type" evidence="8">
    <location>
        <begin position="26"/>
        <end position="127"/>
    </location>
</feature>
<dbReference type="Pfam" id="PF05970">
    <property type="entry name" value="PIF1"/>
    <property type="match status" value="1"/>
</dbReference>
<dbReference type="GO" id="GO:0006281">
    <property type="term" value="P:DNA repair"/>
    <property type="evidence" value="ECO:0007669"/>
    <property type="project" value="UniProtKB-KW"/>
</dbReference>
<dbReference type="InterPro" id="IPR006612">
    <property type="entry name" value="THAP_Znf"/>
</dbReference>
<keyword evidence="3" id="KW-0862">Zinc</keyword>
<dbReference type="SMART" id="SM00980">
    <property type="entry name" value="THAP"/>
    <property type="match status" value="2"/>
</dbReference>
<dbReference type="GO" id="GO:0016787">
    <property type="term" value="F:hydrolase activity"/>
    <property type="evidence" value="ECO:0007669"/>
    <property type="project" value="UniProtKB-KW"/>
</dbReference>
<keyword evidence="1" id="KW-0479">Metal-binding</keyword>
<comment type="cofactor">
    <cofactor evidence="6">
        <name>Mg(2+)</name>
        <dbReference type="ChEBI" id="CHEBI:18420"/>
    </cofactor>
</comment>
<dbReference type="GO" id="GO:0003677">
    <property type="term" value="F:DNA binding"/>
    <property type="evidence" value="ECO:0007669"/>
    <property type="project" value="UniProtKB-UniRule"/>
</dbReference>
<comment type="catalytic activity">
    <reaction evidence="6">
        <text>ATP + H2O = ADP + phosphate + H(+)</text>
        <dbReference type="Rhea" id="RHEA:13065"/>
        <dbReference type="ChEBI" id="CHEBI:15377"/>
        <dbReference type="ChEBI" id="CHEBI:15378"/>
        <dbReference type="ChEBI" id="CHEBI:30616"/>
        <dbReference type="ChEBI" id="CHEBI:43474"/>
        <dbReference type="ChEBI" id="CHEBI:456216"/>
        <dbReference type="EC" id="5.6.2.3"/>
    </reaction>
</comment>
<reference evidence="9" key="1">
    <citation type="submission" date="2021-07" db="EMBL/GenBank/DDBJ databases">
        <authorList>
            <person name="Catto M.A."/>
            <person name="Jacobson A."/>
            <person name="Kennedy G."/>
            <person name="Labadie P."/>
            <person name="Hunt B.G."/>
            <person name="Srinivasan R."/>
        </authorList>
    </citation>
    <scope>NUCLEOTIDE SEQUENCE</scope>
    <source>
        <strain evidence="9">PL_HMW_Pooled</strain>
        <tissue evidence="9">Head</tissue>
    </source>
</reference>
<feature type="compositionally biased region" description="Polar residues" evidence="7">
    <location>
        <begin position="251"/>
        <end position="261"/>
    </location>
</feature>
<dbReference type="InterPro" id="IPR046700">
    <property type="entry name" value="DUF6570"/>
</dbReference>
<dbReference type="Gene3D" id="3.40.50.300">
    <property type="entry name" value="P-loop containing nucleotide triphosphate hydrolases"/>
    <property type="match status" value="1"/>
</dbReference>
<evidence type="ECO:0000313" key="9">
    <source>
        <dbReference type="EMBL" id="KAK3916801.1"/>
    </source>
</evidence>
<evidence type="ECO:0000313" key="10">
    <source>
        <dbReference type="Proteomes" id="UP001219518"/>
    </source>
</evidence>
<dbReference type="InterPro" id="IPR025476">
    <property type="entry name" value="Helitron_helicase-like"/>
</dbReference>
<dbReference type="Pfam" id="PF05485">
    <property type="entry name" value="THAP"/>
    <property type="match status" value="2"/>
</dbReference>
<dbReference type="EC" id="5.6.2.3" evidence="6"/>
<proteinExistence type="inferred from homology"/>
<dbReference type="PANTHER" id="PTHR47642">
    <property type="entry name" value="ATP-DEPENDENT DNA HELICASE"/>
    <property type="match status" value="1"/>
</dbReference>
<evidence type="ECO:0000256" key="2">
    <source>
        <dbReference type="ARBA" id="ARBA00022771"/>
    </source>
</evidence>
<evidence type="ECO:0000256" key="1">
    <source>
        <dbReference type="ARBA" id="ARBA00022723"/>
    </source>
</evidence>
<evidence type="ECO:0000256" key="3">
    <source>
        <dbReference type="ARBA" id="ARBA00022833"/>
    </source>
</evidence>
<evidence type="ECO:0000256" key="4">
    <source>
        <dbReference type="ARBA" id="ARBA00023125"/>
    </source>
</evidence>